<reference evidence="14" key="1">
    <citation type="journal article" date="2019" name="Mol. Phylogenet. Evol.">
        <title>Morphological evolution and classification of the red algal order Ceramiales inferred using plastid phylogenomics.</title>
        <authorList>
            <person name="Diaz-Tapia P."/>
            <person name="Pasella M.M."/>
            <person name="Verbruggen H."/>
            <person name="Maggs C.A."/>
        </authorList>
    </citation>
    <scope>NUCLEOTIDE SEQUENCE</scope>
    <source>
        <strain evidence="14">PD2952</strain>
    </source>
</reference>
<evidence type="ECO:0000256" key="12">
    <source>
        <dbReference type="HAMAP-Rule" id="MF_01209"/>
    </source>
</evidence>
<dbReference type="PRINTS" id="PR00096">
    <property type="entry name" value="GATASE"/>
</dbReference>
<dbReference type="HAMAP" id="MF_01209">
    <property type="entry name" value="CPSase_S_chain"/>
    <property type="match status" value="1"/>
</dbReference>
<feature type="binding site" evidence="12">
    <location>
        <position position="280"/>
    </location>
    <ligand>
        <name>L-glutamine</name>
        <dbReference type="ChEBI" id="CHEBI:58359"/>
    </ligand>
</feature>
<dbReference type="AlphaFoldDB" id="A0A4D6WNK2"/>
<keyword evidence="12" id="KW-0055">Arginine biosynthesis</keyword>
<evidence type="ECO:0000256" key="11">
    <source>
        <dbReference type="ARBA" id="ARBA00049285"/>
    </source>
</evidence>
<dbReference type="GO" id="GO:0044205">
    <property type="term" value="P:'de novo' UMP biosynthetic process"/>
    <property type="evidence" value="ECO:0007669"/>
    <property type="project" value="UniProtKB-UniRule"/>
</dbReference>
<keyword evidence="8 12" id="KW-0665">Pyrimidine biosynthesis</keyword>
<keyword evidence="14" id="KW-0934">Plastid</keyword>
<feature type="binding site" evidence="12">
    <location>
        <position position="277"/>
    </location>
    <ligand>
        <name>L-glutamine</name>
        <dbReference type="ChEBI" id="CHEBI:58359"/>
    </ligand>
</feature>
<keyword evidence="5 12" id="KW-0547">Nucleotide-binding</keyword>
<comment type="function">
    <text evidence="12">Small subunit of the glutamine-dependent carbamoyl phosphate synthetase (CPSase). CPSase catalyzes the formation of carbamoyl phosphate from the ammonia moiety of glutamine, carbonate, and phosphate donated by ATP, constituting the first step of 2 biosynthetic pathways, one leading to arginine and/or urea and the other to pyrimidine nucleotides. The small subunit (glutamine amidotransferase) binds and cleaves glutamine to supply the large subunit with the substrate ammonia.</text>
</comment>
<feature type="binding site" evidence="12">
    <location>
        <position position="318"/>
    </location>
    <ligand>
        <name>L-glutamine</name>
        <dbReference type="ChEBI" id="CHEBI:58359"/>
    </ligand>
</feature>
<dbReference type="InterPro" id="IPR006274">
    <property type="entry name" value="CarbamoylP_synth_ssu"/>
</dbReference>
<evidence type="ECO:0000256" key="2">
    <source>
        <dbReference type="ARBA" id="ARBA00005077"/>
    </source>
</evidence>
<dbReference type="GO" id="GO:0005524">
    <property type="term" value="F:ATP binding"/>
    <property type="evidence" value="ECO:0007669"/>
    <property type="project" value="UniProtKB-UniRule"/>
</dbReference>
<reference evidence="14" key="2">
    <citation type="submission" date="2019-04" db="EMBL/GenBank/DDBJ databases">
        <authorList>
            <person name="Pasella M."/>
        </authorList>
    </citation>
    <scope>NUCLEOTIDE SEQUENCE</scope>
    <source>
        <strain evidence="14">PD2952</strain>
    </source>
</reference>
<feature type="active site" evidence="12">
    <location>
        <position position="363"/>
    </location>
</feature>
<dbReference type="InterPro" id="IPR017926">
    <property type="entry name" value="GATASE"/>
</dbReference>
<evidence type="ECO:0000256" key="4">
    <source>
        <dbReference type="ARBA" id="ARBA00022598"/>
    </source>
</evidence>
<comment type="pathway">
    <text evidence="1 12">Pyrimidine metabolism; UMP biosynthesis via de novo pathway; (S)-dihydroorotate from bicarbonate: step 1/3.</text>
</comment>
<dbReference type="GO" id="GO:0006526">
    <property type="term" value="P:L-arginine biosynthetic process"/>
    <property type="evidence" value="ECO:0007669"/>
    <property type="project" value="UniProtKB-UniRule"/>
</dbReference>
<keyword evidence="6 12" id="KW-0067">ATP-binding</keyword>
<dbReference type="SMART" id="SM01097">
    <property type="entry name" value="CPSase_sm_chain"/>
    <property type="match status" value="1"/>
</dbReference>
<dbReference type="Gene3D" id="3.40.50.880">
    <property type="match status" value="1"/>
</dbReference>
<dbReference type="NCBIfam" id="TIGR01368">
    <property type="entry name" value="CPSaseIIsmall"/>
    <property type="match status" value="1"/>
</dbReference>
<comment type="similarity">
    <text evidence="3 12">Belongs to the CarA family.</text>
</comment>
<dbReference type="FunFam" id="3.50.30.20:FF:000001">
    <property type="entry name" value="Carbamoyl-phosphate synthase small chain"/>
    <property type="match status" value="1"/>
</dbReference>
<dbReference type="GO" id="GO:0006207">
    <property type="term" value="P:'de novo' pyrimidine nucleobase biosynthetic process"/>
    <property type="evidence" value="ECO:0007669"/>
    <property type="project" value="InterPro"/>
</dbReference>
<dbReference type="Pfam" id="PF00117">
    <property type="entry name" value="GATase"/>
    <property type="match status" value="1"/>
</dbReference>
<feature type="binding site" evidence="12">
    <location>
        <position position="316"/>
    </location>
    <ligand>
        <name>L-glutamine</name>
        <dbReference type="ChEBI" id="CHEBI:58359"/>
    </ligand>
</feature>
<feature type="region of interest" description="CPSase" evidence="12">
    <location>
        <begin position="1"/>
        <end position="200"/>
    </location>
</feature>
<evidence type="ECO:0000256" key="10">
    <source>
        <dbReference type="ARBA" id="ARBA00048816"/>
    </source>
</evidence>
<dbReference type="SUPFAM" id="SSF52021">
    <property type="entry name" value="Carbamoyl phosphate synthetase, small subunit N-terminal domain"/>
    <property type="match status" value="1"/>
</dbReference>
<dbReference type="GO" id="GO:0004359">
    <property type="term" value="F:glutaminase activity"/>
    <property type="evidence" value="ECO:0007669"/>
    <property type="project" value="RHEA"/>
</dbReference>
<dbReference type="Gene3D" id="3.50.30.20">
    <property type="entry name" value="Carbamoyl-phosphate synthase small subunit, N-terminal domain"/>
    <property type="match status" value="1"/>
</dbReference>
<keyword evidence="12" id="KW-0028">Amino-acid biosynthesis</keyword>
<feature type="active site" description="Nucleophile" evidence="12">
    <location>
        <position position="276"/>
    </location>
</feature>
<feature type="binding site" evidence="12">
    <location>
        <position position="50"/>
    </location>
    <ligand>
        <name>L-glutamine</name>
        <dbReference type="ChEBI" id="CHEBI:58359"/>
    </ligand>
</feature>
<dbReference type="CDD" id="cd01744">
    <property type="entry name" value="GATase1_CPSase"/>
    <property type="match status" value="1"/>
</dbReference>
<dbReference type="PANTHER" id="PTHR43418:SF7">
    <property type="entry name" value="CARBAMOYL-PHOSPHATE SYNTHASE SMALL CHAIN"/>
    <property type="match status" value="1"/>
</dbReference>
<keyword evidence="7 12" id="KW-0315">Glutamine amidotransferase</keyword>
<dbReference type="InterPro" id="IPR035686">
    <property type="entry name" value="CPSase_GATase1"/>
</dbReference>
<dbReference type="EMBL" id="MK814632">
    <property type="protein sequence ID" value="QCI05414.1"/>
    <property type="molecule type" value="Genomic_DNA"/>
</dbReference>
<dbReference type="NCBIfam" id="NF009475">
    <property type="entry name" value="PRK12838.1"/>
    <property type="match status" value="1"/>
</dbReference>
<comment type="subunit">
    <text evidence="12">Composed of two chains; the small (or glutamine) chain promotes the hydrolysis of glutamine to ammonia, which is used by the large (or ammonia) chain to synthesize carbamoyl phosphate. Tetramer of heterodimers (alpha,beta)4.</text>
</comment>
<feature type="binding site" evidence="12">
    <location>
        <position position="319"/>
    </location>
    <ligand>
        <name>L-glutamine</name>
        <dbReference type="ChEBI" id="CHEBI:58359"/>
    </ligand>
</feature>
<accession>A0A4D6WNK2</accession>
<feature type="domain" description="Carbamoyl-phosphate synthase small subunit N-terminal" evidence="13">
    <location>
        <begin position="6"/>
        <end position="136"/>
    </location>
</feature>
<dbReference type="GO" id="GO:0004088">
    <property type="term" value="F:carbamoyl-phosphate synthase (glutamine-hydrolyzing) activity"/>
    <property type="evidence" value="ECO:0007669"/>
    <property type="project" value="UniProtKB-UniRule"/>
</dbReference>
<evidence type="ECO:0000256" key="8">
    <source>
        <dbReference type="ARBA" id="ARBA00022975"/>
    </source>
</evidence>
<dbReference type="PANTHER" id="PTHR43418">
    <property type="entry name" value="MULTIFUNCTIONAL TRYPTOPHAN BIOSYNTHESIS PROTEIN-RELATED"/>
    <property type="match status" value="1"/>
</dbReference>
<dbReference type="SUPFAM" id="SSF52317">
    <property type="entry name" value="Class I glutamine amidotransferase-like"/>
    <property type="match status" value="1"/>
</dbReference>
<dbReference type="InterPro" id="IPR002474">
    <property type="entry name" value="CarbamoylP_synth_ssu_N"/>
</dbReference>
<feature type="active site" evidence="12">
    <location>
        <position position="365"/>
    </location>
</feature>
<keyword evidence="4 12" id="KW-0436">Ligase</keyword>
<dbReference type="InterPro" id="IPR036480">
    <property type="entry name" value="CarbP_synth_ssu_N_sf"/>
</dbReference>
<evidence type="ECO:0000256" key="9">
    <source>
        <dbReference type="ARBA" id="ARBA00044031"/>
    </source>
</evidence>
<dbReference type="UniPathway" id="UPA00068">
    <property type="reaction ID" value="UER00171"/>
</dbReference>
<evidence type="ECO:0000256" key="6">
    <source>
        <dbReference type="ARBA" id="ARBA00022840"/>
    </source>
</evidence>
<evidence type="ECO:0000259" key="13">
    <source>
        <dbReference type="SMART" id="SM01097"/>
    </source>
</evidence>
<evidence type="ECO:0000256" key="1">
    <source>
        <dbReference type="ARBA" id="ARBA00004812"/>
    </source>
</evidence>
<name>A0A4D6WNK2_9FLOR</name>
<dbReference type="PRINTS" id="PR00097">
    <property type="entry name" value="ANTSNTHASEII"/>
</dbReference>
<evidence type="ECO:0000256" key="3">
    <source>
        <dbReference type="ARBA" id="ARBA00007800"/>
    </source>
</evidence>
<comment type="catalytic activity">
    <reaction evidence="11 12">
        <text>L-glutamine + H2O = L-glutamate + NH4(+)</text>
        <dbReference type="Rhea" id="RHEA:15889"/>
        <dbReference type="ChEBI" id="CHEBI:15377"/>
        <dbReference type="ChEBI" id="CHEBI:28938"/>
        <dbReference type="ChEBI" id="CHEBI:29985"/>
        <dbReference type="ChEBI" id="CHEBI:58359"/>
    </reaction>
</comment>
<dbReference type="PRINTS" id="PR00099">
    <property type="entry name" value="CPSGATASE"/>
</dbReference>
<comment type="pathway">
    <text evidence="2 12">Amino-acid biosynthesis; L-arginine biosynthesis; carbamoyl phosphate from bicarbonate: step 1/1.</text>
</comment>
<evidence type="ECO:0000256" key="7">
    <source>
        <dbReference type="ARBA" id="ARBA00022962"/>
    </source>
</evidence>
<dbReference type="GO" id="GO:0006541">
    <property type="term" value="P:glutamine metabolic process"/>
    <property type="evidence" value="ECO:0007669"/>
    <property type="project" value="InterPro"/>
</dbReference>
<dbReference type="EC" id="6.3.5.5" evidence="12"/>
<dbReference type="UniPathway" id="UPA00070">
    <property type="reaction ID" value="UER00115"/>
</dbReference>
<dbReference type="InterPro" id="IPR029062">
    <property type="entry name" value="Class_I_gatase-like"/>
</dbReference>
<comment type="catalytic activity">
    <reaction evidence="10 12">
        <text>hydrogencarbonate + L-glutamine + 2 ATP + H2O = carbamoyl phosphate + L-glutamate + 2 ADP + phosphate + 2 H(+)</text>
        <dbReference type="Rhea" id="RHEA:18633"/>
        <dbReference type="ChEBI" id="CHEBI:15377"/>
        <dbReference type="ChEBI" id="CHEBI:15378"/>
        <dbReference type="ChEBI" id="CHEBI:17544"/>
        <dbReference type="ChEBI" id="CHEBI:29985"/>
        <dbReference type="ChEBI" id="CHEBI:30616"/>
        <dbReference type="ChEBI" id="CHEBI:43474"/>
        <dbReference type="ChEBI" id="CHEBI:58228"/>
        <dbReference type="ChEBI" id="CHEBI:58359"/>
        <dbReference type="ChEBI" id="CHEBI:456216"/>
        <dbReference type="EC" id="6.3.5.5"/>
    </reaction>
</comment>
<dbReference type="InterPro" id="IPR050472">
    <property type="entry name" value="Anth_synth/Amidotransfase"/>
</dbReference>
<feature type="binding site" evidence="12">
    <location>
        <position position="249"/>
    </location>
    <ligand>
        <name>L-glutamine</name>
        <dbReference type="ChEBI" id="CHEBI:58359"/>
    </ligand>
</feature>
<comment type="subunit">
    <text evidence="9">Heterodimer composed of 2 chains; the small (or glutamine) chain promotes the hydrolysis of glutamine to ammonia, which is used by the large (or ammonia) chain to synthesize carbamoyl phosphate.</text>
</comment>
<sequence length="388" mass="43663">MKNFFYSSILCLEDGVSYKGWSLFNVSTTSGEIVFNTGMTGYQEIFTDPSYTGQIITFTYPELGNTGLNSFDNESYNLNIKGIVAKNICLQPSNWRQSMTIKDYLKNYKIPHIFGIDTRSLTKHIRSRGVMKACISSILIDVDTLVRQLTMYREKIGVNLIKYVIMKTPYALCSDKNKSSIAYNCTYETIKSYDVSLMNIIILDFGIKHNILSSLSRYGCNIIVLPSNATYSMISFYKPNAILLSNGPGNPAQMNYAIHTIRKIISFANIPVFGICMGHQLLSIACGASTSKLKFGHRGLNHPVGLNQSIEITSQNHGFIVNIKSLNSLTGNKDIRMMYFNGNDQTLAGIISLKRPFFSVQYHPESSPGPHDSEHLFIRFIHLMCLYQ</sequence>
<organism evidence="14">
    <name type="scientific">Crouania attenuata</name>
    <dbReference type="NCBI Taxonomy" id="42002"/>
    <lineage>
        <taxon>Eukaryota</taxon>
        <taxon>Rhodophyta</taxon>
        <taxon>Florideophyceae</taxon>
        <taxon>Rhodymeniophycidae</taxon>
        <taxon>Ceramiales</taxon>
        <taxon>Callithamniaceae</taxon>
        <taxon>Crouania</taxon>
    </lineage>
</organism>
<evidence type="ECO:0000313" key="14">
    <source>
        <dbReference type="EMBL" id="QCI05414.1"/>
    </source>
</evidence>
<feature type="binding site" evidence="12">
    <location>
        <position position="247"/>
    </location>
    <ligand>
        <name>L-glutamine</name>
        <dbReference type="ChEBI" id="CHEBI:58359"/>
    </ligand>
</feature>
<protein>
    <recommendedName>
        <fullName evidence="12">Carbamoyl phosphate synthase small chain</fullName>
        <ecNumber evidence="12">6.3.5.5</ecNumber>
    </recommendedName>
    <alternativeName>
        <fullName evidence="12">Carbamoyl phosphate synthetase glutamine chain</fullName>
    </alternativeName>
</protein>
<gene>
    <name evidence="12 14" type="primary">carA</name>
</gene>
<dbReference type="Pfam" id="PF00988">
    <property type="entry name" value="CPSase_sm_chain"/>
    <property type="match status" value="1"/>
</dbReference>
<dbReference type="PROSITE" id="PS51273">
    <property type="entry name" value="GATASE_TYPE_1"/>
    <property type="match status" value="1"/>
</dbReference>
<geneLocation type="plastid" evidence="14"/>
<evidence type="ECO:0000256" key="5">
    <source>
        <dbReference type="ARBA" id="ARBA00022741"/>
    </source>
</evidence>
<proteinExistence type="inferred from homology"/>